<dbReference type="InterPro" id="IPR042098">
    <property type="entry name" value="TauD-like_sf"/>
</dbReference>
<evidence type="ECO:0000313" key="9">
    <source>
        <dbReference type="Proteomes" id="UP001597286"/>
    </source>
</evidence>
<keyword evidence="6" id="KW-0408">Iron</keyword>
<dbReference type="EMBL" id="JBHUFB010000002">
    <property type="protein sequence ID" value="MFD1810919.1"/>
    <property type="molecule type" value="Genomic_DNA"/>
</dbReference>
<evidence type="ECO:0000313" key="8">
    <source>
        <dbReference type="EMBL" id="MFD1810919.1"/>
    </source>
</evidence>
<accession>A0ABW4NZL6</accession>
<gene>
    <name evidence="8" type="ORF">ACFSJG_01725</name>
</gene>
<name>A0ABW4NZL6_9NOCA</name>
<evidence type="ECO:0000256" key="5">
    <source>
        <dbReference type="ARBA" id="ARBA00023002"/>
    </source>
</evidence>
<dbReference type="InterPro" id="IPR051323">
    <property type="entry name" value="AtsK-like"/>
</dbReference>
<dbReference type="RefSeq" id="WP_378483470.1">
    <property type="nucleotide sequence ID" value="NZ_JBHUFB010000002.1"/>
</dbReference>
<keyword evidence="3" id="KW-0479">Metal-binding</keyword>
<organism evidence="8 9">
    <name type="scientific">Rhodococcus gannanensis</name>
    <dbReference type="NCBI Taxonomy" id="1960308"/>
    <lineage>
        <taxon>Bacteria</taxon>
        <taxon>Bacillati</taxon>
        <taxon>Actinomycetota</taxon>
        <taxon>Actinomycetes</taxon>
        <taxon>Mycobacteriales</taxon>
        <taxon>Nocardiaceae</taxon>
        <taxon>Rhodococcus</taxon>
    </lineage>
</organism>
<evidence type="ECO:0000259" key="7">
    <source>
        <dbReference type="Pfam" id="PF02668"/>
    </source>
</evidence>
<comment type="cofactor">
    <cofactor evidence="1">
        <name>Fe(2+)</name>
        <dbReference type="ChEBI" id="CHEBI:29033"/>
    </cofactor>
</comment>
<protein>
    <submittedName>
        <fullName evidence="8">TauD/TfdA dioxygenase family protein</fullName>
    </submittedName>
</protein>
<dbReference type="SUPFAM" id="SSF51197">
    <property type="entry name" value="Clavaminate synthase-like"/>
    <property type="match status" value="1"/>
</dbReference>
<dbReference type="Gene3D" id="3.60.130.10">
    <property type="entry name" value="Clavaminate synthase-like"/>
    <property type="match status" value="1"/>
</dbReference>
<feature type="domain" description="TauD/TfdA-like" evidence="7">
    <location>
        <begin position="21"/>
        <end position="279"/>
    </location>
</feature>
<comment type="similarity">
    <text evidence="2">Belongs to the TfdA dioxygenase family.</text>
</comment>
<dbReference type="PANTHER" id="PTHR30468:SF5">
    <property type="entry name" value="ALPHA-KETOGLUTARATE-DEPENDENT SULFATE ESTER DIOXYGENASE"/>
    <property type="match status" value="1"/>
</dbReference>
<evidence type="ECO:0000256" key="4">
    <source>
        <dbReference type="ARBA" id="ARBA00022964"/>
    </source>
</evidence>
<evidence type="ECO:0000256" key="2">
    <source>
        <dbReference type="ARBA" id="ARBA00005896"/>
    </source>
</evidence>
<keyword evidence="4 8" id="KW-0223">Dioxygenase</keyword>
<keyword evidence="5" id="KW-0560">Oxidoreductase</keyword>
<keyword evidence="9" id="KW-1185">Reference proteome</keyword>
<dbReference type="GO" id="GO:0051213">
    <property type="term" value="F:dioxygenase activity"/>
    <property type="evidence" value="ECO:0007669"/>
    <property type="project" value="UniProtKB-KW"/>
</dbReference>
<dbReference type="Proteomes" id="UP001597286">
    <property type="component" value="Unassembled WGS sequence"/>
</dbReference>
<dbReference type="InterPro" id="IPR003819">
    <property type="entry name" value="TauD/TfdA-like"/>
</dbReference>
<evidence type="ECO:0000256" key="1">
    <source>
        <dbReference type="ARBA" id="ARBA00001954"/>
    </source>
</evidence>
<evidence type="ECO:0000256" key="3">
    <source>
        <dbReference type="ARBA" id="ARBA00022723"/>
    </source>
</evidence>
<sequence length="318" mass="35558">MTIAPEVSAGTEATVSTALTVRPVAGHIGADVTGVDLRESLSDHDAEKIRRKLHKYKVLFFHDQFIDHAQQIEFSRIFGTVTPSHPYDDEAPEGFPEILAVDSAKYERRFGRKKYSYDSQWHTDVTAVVNPPAVTLLRAHDVPERGGDTQWTNLVAAYEGLPEPLRQFVDGLRAEHRFGGRRPLWDSASEYGRRVQENPFVTEHPVVRVHPVTGEKALFVQPGFTSRIVGLSPSQSDRVLDLLFEEVTNPAYTVRFRWRPGTLAVWDNRATAHLAPADLDHLDVTRLLYRTTIEGDVPVGPDGRESVSLSGAAFRGEK</sequence>
<proteinExistence type="inferred from homology"/>
<evidence type="ECO:0000256" key="6">
    <source>
        <dbReference type="ARBA" id="ARBA00023004"/>
    </source>
</evidence>
<dbReference type="Pfam" id="PF02668">
    <property type="entry name" value="TauD"/>
    <property type="match status" value="1"/>
</dbReference>
<reference evidence="9" key="1">
    <citation type="journal article" date="2019" name="Int. J. Syst. Evol. Microbiol.">
        <title>The Global Catalogue of Microorganisms (GCM) 10K type strain sequencing project: providing services to taxonomists for standard genome sequencing and annotation.</title>
        <authorList>
            <consortium name="The Broad Institute Genomics Platform"/>
            <consortium name="The Broad Institute Genome Sequencing Center for Infectious Disease"/>
            <person name="Wu L."/>
            <person name="Ma J."/>
        </authorList>
    </citation>
    <scope>NUCLEOTIDE SEQUENCE [LARGE SCALE GENOMIC DNA]</scope>
    <source>
        <strain evidence="9">DT72</strain>
    </source>
</reference>
<comment type="caution">
    <text evidence="8">The sequence shown here is derived from an EMBL/GenBank/DDBJ whole genome shotgun (WGS) entry which is preliminary data.</text>
</comment>
<dbReference type="PANTHER" id="PTHR30468">
    <property type="entry name" value="ALPHA-KETOGLUTARATE-DEPENDENT SULFONATE DIOXYGENASE"/>
    <property type="match status" value="1"/>
</dbReference>